<comment type="caution">
    <text evidence="6">The sequence shown here is derived from an EMBL/GenBank/DDBJ whole genome shotgun (WGS) entry which is preliminary data.</text>
</comment>
<dbReference type="AlphaFoldDB" id="A0A9W9EY36"/>
<feature type="transmembrane region" description="Helical" evidence="5">
    <location>
        <begin position="153"/>
        <end position="174"/>
    </location>
</feature>
<dbReference type="GO" id="GO:0016020">
    <property type="term" value="C:membrane"/>
    <property type="evidence" value="ECO:0007669"/>
    <property type="project" value="UniProtKB-SubCell"/>
</dbReference>
<evidence type="ECO:0000256" key="1">
    <source>
        <dbReference type="ARBA" id="ARBA00004141"/>
    </source>
</evidence>
<name>A0A9W9EY36_9EURO</name>
<evidence type="ECO:0000256" key="3">
    <source>
        <dbReference type="ARBA" id="ARBA00022989"/>
    </source>
</evidence>
<sequence>MATIPGIWRWMRVPRLIWQFTESNVPTFVLPNSSFGILAALAAPRLTDRPDALSVAELLLQALPRVMLFNWANVFVFDLANQRLPEARREDETNKPWRPLPSKLISAEEMRRWMLVAIPAAVAISAVLGVGHQSALILLTTWAYNDLRGGDEIIRDVIIALGYWLYLSSSLLIAVGPGHHLSEHGYRWLGMMSGIILTTMQVQDLKDQPGDRTRGRRTVPLVLGETFSRWWIAGCVLVWSIACPLVWRCRLAGYVLPMGGGLWVGFHVLQGTNDAAAWRWWCLWQGLVYLTPWMAGR</sequence>
<proteinExistence type="predicted"/>
<dbReference type="InterPro" id="IPR000537">
    <property type="entry name" value="UbiA_prenyltransferase"/>
</dbReference>
<evidence type="ECO:0000313" key="7">
    <source>
        <dbReference type="Proteomes" id="UP001149074"/>
    </source>
</evidence>
<dbReference type="Pfam" id="PF01040">
    <property type="entry name" value="UbiA"/>
    <property type="match status" value="1"/>
</dbReference>
<dbReference type="Proteomes" id="UP001149074">
    <property type="component" value="Unassembled WGS sequence"/>
</dbReference>
<reference evidence="6" key="2">
    <citation type="journal article" date="2023" name="IMA Fungus">
        <title>Comparative genomic study of the Penicillium genus elucidates a diverse pangenome and 15 lateral gene transfer events.</title>
        <authorList>
            <person name="Petersen C."/>
            <person name="Sorensen T."/>
            <person name="Nielsen M.R."/>
            <person name="Sondergaard T.E."/>
            <person name="Sorensen J.L."/>
            <person name="Fitzpatrick D.A."/>
            <person name="Frisvad J.C."/>
            <person name="Nielsen K.L."/>
        </authorList>
    </citation>
    <scope>NUCLEOTIDE SEQUENCE</scope>
    <source>
        <strain evidence="6">IBT 30761</strain>
    </source>
</reference>
<keyword evidence="4 5" id="KW-0472">Membrane</keyword>
<dbReference type="PANTHER" id="PTHR42723:SF1">
    <property type="entry name" value="CHLOROPHYLL SYNTHASE, CHLOROPLASTIC"/>
    <property type="match status" value="1"/>
</dbReference>
<keyword evidence="7" id="KW-1185">Reference proteome</keyword>
<dbReference type="EMBL" id="JAPQKI010000009">
    <property type="protein sequence ID" value="KAJ5090123.1"/>
    <property type="molecule type" value="Genomic_DNA"/>
</dbReference>
<comment type="subcellular location">
    <subcellularLocation>
        <location evidence="1">Membrane</location>
        <topology evidence="1">Multi-pass membrane protein</topology>
    </subcellularLocation>
</comment>
<reference evidence="6" key="1">
    <citation type="submission" date="2022-11" db="EMBL/GenBank/DDBJ databases">
        <authorList>
            <person name="Petersen C."/>
        </authorList>
    </citation>
    <scope>NUCLEOTIDE SEQUENCE</scope>
    <source>
        <strain evidence="6">IBT 30761</strain>
    </source>
</reference>
<dbReference type="GO" id="GO:0016765">
    <property type="term" value="F:transferase activity, transferring alkyl or aryl (other than methyl) groups"/>
    <property type="evidence" value="ECO:0007669"/>
    <property type="project" value="InterPro"/>
</dbReference>
<evidence type="ECO:0000313" key="6">
    <source>
        <dbReference type="EMBL" id="KAJ5090123.1"/>
    </source>
</evidence>
<dbReference type="InterPro" id="IPR050475">
    <property type="entry name" value="Prenyltransferase_related"/>
</dbReference>
<feature type="transmembrane region" description="Helical" evidence="5">
    <location>
        <begin position="113"/>
        <end position="133"/>
    </location>
</feature>
<protein>
    <submittedName>
        <fullName evidence="6">Uncharacterized protein</fullName>
    </submittedName>
</protein>
<feature type="transmembrane region" description="Helical" evidence="5">
    <location>
        <begin position="230"/>
        <end position="247"/>
    </location>
</feature>
<keyword evidence="2 5" id="KW-0812">Transmembrane</keyword>
<dbReference type="GeneID" id="81360278"/>
<accession>A0A9W9EY36</accession>
<evidence type="ECO:0000256" key="4">
    <source>
        <dbReference type="ARBA" id="ARBA00023136"/>
    </source>
</evidence>
<feature type="transmembrane region" description="Helical" evidence="5">
    <location>
        <begin position="186"/>
        <end position="203"/>
    </location>
</feature>
<dbReference type="PANTHER" id="PTHR42723">
    <property type="entry name" value="CHLOROPHYLL SYNTHASE"/>
    <property type="match status" value="1"/>
</dbReference>
<dbReference type="OrthoDB" id="434972at2759"/>
<evidence type="ECO:0000256" key="5">
    <source>
        <dbReference type="SAM" id="Phobius"/>
    </source>
</evidence>
<dbReference type="RefSeq" id="XP_056472105.1">
    <property type="nucleotide sequence ID" value="XM_056621299.1"/>
</dbReference>
<keyword evidence="3 5" id="KW-1133">Transmembrane helix</keyword>
<gene>
    <name evidence="6" type="ORF">N7532_008807</name>
</gene>
<evidence type="ECO:0000256" key="2">
    <source>
        <dbReference type="ARBA" id="ARBA00022692"/>
    </source>
</evidence>
<organism evidence="6 7">
    <name type="scientific">Penicillium argentinense</name>
    <dbReference type="NCBI Taxonomy" id="1131581"/>
    <lineage>
        <taxon>Eukaryota</taxon>
        <taxon>Fungi</taxon>
        <taxon>Dikarya</taxon>
        <taxon>Ascomycota</taxon>
        <taxon>Pezizomycotina</taxon>
        <taxon>Eurotiomycetes</taxon>
        <taxon>Eurotiomycetidae</taxon>
        <taxon>Eurotiales</taxon>
        <taxon>Aspergillaceae</taxon>
        <taxon>Penicillium</taxon>
    </lineage>
</organism>
<dbReference type="CDD" id="cd13965">
    <property type="entry name" value="PT_UbiA_3"/>
    <property type="match status" value="1"/>
</dbReference>